<dbReference type="SUPFAM" id="SSF56349">
    <property type="entry name" value="DNA breaking-rejoining enzymes"/>
    <property type="match status" value="1"/>
</dbReference>
<sequence>MYFLAKEEIVDLKNINIAWKKARKRARLKNLRIHDLRRTVGSWMANFGISITIIGKVLNHNDSQSTKFYTHLNIYVVRYAIIVDLSPNNSNDL</sequence>
<evidence type="ECO:0000259" key="2">
    <source>
        <dbReference type="Pfam" id="PF00589"/>
    </source>
</evidence>
<accession>B3CU09</accession>
<evidence type="ECO:0000313" key="3">
    <source>
        <dbReference type="EMBL" id="BAG40856.1"/>
    </source>
</evidence>
<evidence type="ECO:0000313" key="4">
    <source>
        <dbReference type="Proteomes" id="UP000001033"/>
    </source>
</evidence>
<dbReference type="GO" id="GO:0015074">
    <property type="term" value="P:DNA integration"/>
    <property type="evidence" value="ECO:0007669"/>
    <property type="project" value="InterPro"/>
</dbReference>
<protein>
    <submittedName>
        <fullName evidence="3">Putative integrase</fullName>
    </submittedName>
</protein>
<dbReference type="KEGG" id="ott:OTT_1398"/>
<dbReference type="Pfam" id="PF00589">
    <property type="entry name" value="Phage_integrase"/>
    <property type="match status" value="1"/>
</dbReference>
<keyword evidence="1" id="KW-0233">DNA recombination</keyword>
<dbReference type="Gene3D" id="1.10.443.10">
    <property type="entry name" value="Intergrase catalytic core"/>
    <property type="match status" value="1"/>
</dbReference>
<dbReference type="Proteomes" id="UP000001033">
    <property type="component" value="Chromosome"/>
</dbReference>
<feature type="domain" description="Tyr recombinase" evidence="2">
    <location>
        <begin position="13"/>
        <end position="73"/>
    </location>
</feature>
<proteinExistence type="predicted"/>
<dbReference type="InterPro" id="IPR011010">
    <property type="entry name" value="DNA_brk_join_enz"/>
</dbReference>
<name>B3CU09_ORITI</name>
<dbReference type="RefSeq" id="WP_012461896.1">
    <property type="nucleotide sequence ID" value="NC_010793.1"/>
</dbReference>
<dbReference type="AlphaFoldDB" id="B3CU09"/>
<dbReference type="OrthoDB" id="6388170at2"/>
<reference evidence="4" key="1">
    <citation type="journal article" date="2008" name="DNA Res.">
        <title>The whole-genome sequencing of the obligate intracellular bacterium Orientia tsutsugamushi revealed massive gene amplification during reductive genome evolution.</title>
        <authorList>
            <person name="Nakayama K."/>
            <person name="Yamashita A."/>
            <person name="Kurokawa K."/>
            <person name="Morimoto T."/>
            <person name="Ogawa M."/>
            <person name="Fukuhara M."/>
            <person name="Urakami H."/>
            <person name="Ohnishi M."/>
            <person name="Uchiyama I."/>
            <person name="Ogura Y."/>
            <person name="Ooka T."/>
            <person name="Oshima K."/>
            <person name="Tamura A."/>
            <person name="Hattori M."/>
            <person name="Hayashi T."/>
        </authorList>
    </citation>
    <scope>NUCLEOTIDE SEQUENCE [LARGE SCALE GENOMIC DNA]</scope>
    <source>
        <strain evidence="4">Ikeda</strain>
    </source>
</reference>
<dbReference type="InterPro" id="IPR002104">
    <property type="entry name" value="Integrase_catalytic"/>
</dbReference>
<dbReference type="InterPro" id="IPR013762">
    <property type="entry name" value="Integrase-like_cat_sf"/>
</dbReference>
<organism evidence="3 4">
    <name type="scientific">Orientia tsutsugamushi (strain Ikeda)</name>
    <name type="common">Rickettsia tsutsugamushi</name>
    <dbReference type="NCBI Taxonomy" id="334380"/>
    <lineage>
        <taxon>Bacteria</taxon>
        <taxon>Pseudomonadati</taxon>
        <taxon>Pseudomonadota</taxon>
        <taxon>Alphaproteobacteria</taxon>
        <taxon>Rickettsiales</taxon>
        <taxon>Rickettsiaceae</taxon>
        <taxon>Rickettsieae</taxon>
        <taxon>Orientia</taxon>
    </lineage>
</organism>
<dbReference type="GO" id="GO:0006310">
    <property type="term" value="P:DNA recombination"/>
    <property type="evidence" value="ECO:0007669"/>
    <property type="project" value="UniProtKB-KW"/>
</dbReference>
<dbReference type="GO" id="GO:0003677">
    <property type="term" value="F:DNA binding"/>
    <property type="evidence" value="ECO:0007669"/>
    <property type="project" value="InterPro"/>
</dbReference>
<dbReference type="HOGENOM" id="CLU_2396775_0_0_5"/>
<evidence type="ECO:0000256" key="1">
    <source>
        <dbReference type="ARBA" id="ARBA00023172"/>
    </source>
</evidence>
<dbReference type="EMBL" id="AP008981">
    <property type="protein sequence ID" value="BAG40856.1"/>
    <property type="molecule type" value="Genomic_DNA"/>
</dbReference>
<gene>
    <name evidence="3" type="ordered locus">OTT_1398</name>
</gene>